<evidence type="ECO:0000313" key="2">
    <source>
        <dbReference type="EMBL" id="CAF2128980.1"/>
    </source>
</evidence>
<protein>
    <submittedName>
        <fullName evidence="2">(rape) hypothetical protein</fullName>
    </submittedName>
</protein>
<proteinExistence type="predicted"/>
<sequence length="133" mass="15223">MKESRVALYAYFLRNCAGNTGVFLDVDDFPIPKHLDPKSIYQKIKRALENKGYRTHVSLRLYGDKYAEAGIKICLVPDVEGVTYTRDENIGVFDAPYFKLMRCRISPLACMPKPTRSQQKSDFNILSQQPKAK</sequence>
<reference evidence="2" key="1">
    <citation type="submission" date="2021-01" db="EMBL/GenBank/DDBJ databases">
        <authorList>
            <consortium name="Genoscope - CEA"/>
            <person name="William W."/>
        </authorList>
    </citation>
    <scope>NUCLEOTIDE SEQUENCE</scope>
</reference>
<feature type="region of interest" description="Disordered" evidence="1">
    <location>
        <begin position="113"/>
        <end position="133"/>
    </location>
</feature>
<gene>
    <name evidence="2" type="ORF">DARMORV10_A03P45010.1</name>
</gene>
<feature type="compositionally biased region" description="Polar residues" evidence="1">
    <location>
        <begin position="115"/>
        <end position="133"/>
    </location>
</feature>
<name>A0A816VU96_BRANA</name>
<organism evidence="2">
    <name type="scientific">Brassica napus</name>
    <name type="common">Rape</name>
    <dbReference type="NCBI Taxonomy" id="3708"/>
    <lineage>
        <taxon>Eukaryota</taxon>
        <taxon>Viridiplantae</taxon>
        <taxon>Streptophyta</taxon>
        <taxon>Embryophyta</taxon>
        <taxon>Tracheophyta</taxon>
        <taxon>Spermatophyta</taxon>
        <taxon>Magnoliopsida</taxon>
        <taxon>eudicotyledons</taxon>
        <taxon>Gunneridae</taxon>
        <taxon>Pentapetalae</taxon>
        <taxon>rosids</taxon>
        <taxon>malvids</taxon>
        <taxon>Brassicales</taxon>
        <taxon>Brassicaceae</taxon>
        <taxon>Brassiceae</taxon>
        <taxon>Brassica</taxon>
    </lineage>
</organism>
<accession>A0A816VU96</accession>
<dbReference type="AlphaFoldDB" id="A0A816VU96"/>
<dbReference type="EMBL" id="HG994357">
    <property type="protein sequence ID" value="CAF2128980.1"/>
    <property type="molecule type" value="Genomic_DNA"/>
</dbReference>
<dbReference type="Proteomes" id="UP001295469">
    <property type="component" value="Chromosome A03"/>
</dbReference>
<evidence type="ECO:0000256" key="1">
    <source>
        <dbReference type="SAM" id="MobiDB-lite"/>
    </source>
</evidence>